<proteinExistence type="predicted"/>
<dbReference type="AlphaFoldDB" id="A0A1E7FX79"/>
<dbReference type="KEGG" id="fcy:FRACYDRAFT_232921"/>
<organism evidence="2 3">
    <name type="scientific">Fragilariopsis cylindrus CCMP1102</name>
    <dbReference type="NCBI Taxonomy" id="635003"/>
    <lineage>
        <taxon>Eukaryota</taxon>
        <taxon>Sar</taxon>
        <taxon>Stramenopiles</taxon>
        <taxon>Ochrophyta</taxon>
        <taxon>Bacillariophyta</taxon>
        <taxon>Bacillariophyceae</taxon>
        <taxon>Bacillariophycidae</taxon>
        <taxon>Bacillariales</taxon>
        <taxon>Bacillariaceae</taxon>
        <taxon>Fragilariopsis</taxon>
    </lineage>
</organism>
<name>A0A1E7FX79_9STRA</name>
<feature type="region of interest" description="Disordered" evidence="1">
    <location>
        <begin position="1"/>
        <end position="28"/>
    </location>
</feature>
<dbReference type="EMBL" id="KV784353">
    <property type="protein sequence ID" value="OEU22761.1"/>
    <property type="molecule type" value="Genomic_DNA"/>
</dbReference>
<keyword evidence="3" id="KW-1185">Reference proteome</keyword>
<gene>
    <name evidence="2" type="ORF">FRACYDRAFT_232921</name>
</gene>
<feature type="region of interest" description="Disordered" evidence="1">
    <location>
        <begin position="115"/>
        <end position="137"/>
    </location>
</feature>
<feature type="compositionally biased region" description="Basic and acidic residues" evidence="1">
    <location>
        <begin position="434"/>
        <end position="447"/>
    </location>
</feature>
<dbReference type="InParanoid" id="A0A1E7FX79"/>
<feature type="compositionally biased region" description="Low complexity" evidence="1">
    <location>
        <begin position="465"/>
        <end position="477"/>
    </location>
</feature>
<evidence type="ECO:0000313" key="3">
    <source>
        <dbReference type="Proteomes" id="UP000095751"/>
    </source>
</evidence>
<feature type="region of interest" description="Disordered" evidence="1">
    <location>
        <begin position="421"/>
        <end position="491"/>
    </location>
</feature>
<evidence type="ECO:0000313" key="2">
    <source>
        <dbReference type="EMBL" id="OEU22761.1"/>
    </source>
</evidence>
<protein>
    <submittedName>
        <fullName evidence="2">Uncharacterized protein</fullName>
    </submittedName>
</protein>
<sequence>MSHWTTSGRSRLKAKQSHGRSFSQKAQQRAAFVAAESMMMQGTVPREITTAANNKRNTETTRRRKNEARTKYSFCNPIARRGVAVSIGSAANNDCHHEQQQHQYHDDDIQIESGCDDSHLLSGSHPPQRRRIRRIRDASLRYRTLNSRRSTSSTVDSNTNNINYRPHIEAHTCTTPHQSVQNYHQPSDGSVQYQLDSRLQNNVPNPTYEEIRDEVPDKIIPRRHLSGREIVAPPSASFQEEAFPSDYISNDDLDTPLQIQQDWHHQQTQPNIMNHPSQDYNDTTIMPTGRGGSQLQGGIKRFQMYNNIHVDPFEGAEVEGVEGALYDFTSDNSWGNTNPVAIAGNDPGSSTIIRNSTGRTDDDMHRDYADARNHNNYVDNTYFEQDQQNMMSQNALTSRLRDITTGSSLLEGSYSQSQSVGISRFSKSQRKRIRSEMTETEEREHKSSSNYNQCGNGMFEQAITSSSSRFSDLTSSSGKDNHQGSLRFFDNSSEVDSRGNLLEESMSPQTKRILNFNALATREQNNKCDTMNGNEMLTMDRRYKSSTNIDKSSRQQRTATATSPDTNYLRGVEFENKSMWKYFG</sequence>
<accession>A0A1E7FX79</accession>
<dbReference type="Proteomes" id="UP000095751">
    <property type="component" value="Unassembled WGS sequence"/>
</dbReference>
<evidence type="ECO:0000256" key="1">
    <source>
        <dbReference type="SAM" id="MobiDB-lite"/>
    </source>
</evidence>
<reference evidence="2 3" key="1">
    <citation type="submission" date="2016-09" db="EMBL/GenBank/DDBJ databases">
        <title>Extensive genetic diversity and differential bi-allelic expression allows diatom success in the polar Southern Ocean.</title>
        <authorList>
            <consortium name="DOE Joint Genome Institute"/>
            <person name="Mock T."/>
            <person name="Otillar R.P."/>
            <person name="Strauss J."/>
            <person name="Dupont C."/>
            <person name="Frickenhaus S."/>
            <person name="Maumus F."/>
            <person name="Mcmullan M."/>
            <person name="Sanges R."/>
            <person name="Schmutz J."/>
            <person name="Toseland A."/>
            <person name="Valas R."/>
            <person name="Veluchamy A."/>
            <person name="Ward B.J."/>
            <person name="Allen A."/>
            <person name="Barry K."/>
            <person name="Falciatore A."/>
            <person name="Ferrante M."/>
            <person name="Fortunato A.E."/>
            <person name="Gloeckner G."/>
            <person name="Gruber A."/>
            <person name="Hipkin R."/>
            <person name="Janech M."/>
            <person name="Kroth P."/>
            <person name="Leese F."/>
            <person name="Lindquist E."/>
            <person name="Lyon B.R."/>
            <person name="Martin J."/>
            <person name="Mayer C."/>
            <person name="Parker M."/>
            <person name="Quesneville H."/>
            <person name="Raymond J."/>
            <person name="Uhlig C."/>
            <person name="Valentin K.U."/>
            <person name="Worden A.Z."/>
            <person name="Armbrust E.V."/>
            <person name="Bowler C."/>
            <person name="Green B."/>
            <person name="Moulton V."/>
            <person name="Van Oosterhout C."/>
            <person name="Grigoriev I."/>
        </authorList>
    </citation>
    <scope>NUCLEOTIDE SEQUENCE [LARGE SCALE GENOMIC DNA]</scope>
    <source>
        <strain evidence="2 3">CCMP1102</strain>
    </source>
</reference>